<evidence type="ECO:0000259" key="1">
    <source>
        <dbReference type="Pfam" id="PF13628"/>
    </source>
</evidence>
<dbReference type="AlphaFoldDB" id="A0A0F9YYF7"/>
<accession>A0A0F9YYF7</accession>
<name>A0A0F9YYF7_9ZZZZ</name>
<dbReference type="Pfam" id="PF13628">
    <property type="entry name" value="DUF4142"/>
    <property type="match status" value="1"/>
</dbReference>
<protein>
    <recommendedName>
        <fullName evidence="1">DUF4142 domain-containing protein</fullName>
    </recommendedName>
</protein>
<evidence type="ECO:0000313" key="2">
    <source>
        <dbReference type="EMBL" id="KKO09764.1"/>
    </source>
</evidence>
<organism evidence="2">
    <name type="scientific">marine sediment metagenome</name>
    <dbReference type="NCBI Taxonomy" id="412755"/>
    <lineage>
        <taxon>unclassified sequences</taxon>
        <taxon>metagenomes</taxon>
        <taxon>ecological metagenomes</taxon>
    </lineage>
</organism>
<dbReference type="InterPro" id="IPR025419">
    <property type="entry name" value="DUF4142"/>
</dbReference>
<comment type="caution">
    <text evidence="2">The sequence shown here is derived from an EMBL/GenBank/DDBJ whole genome shotgun (WGS) entry which is preliminary data.</text>
</comment>
<sequence>MTTAHIVKNGLLAAVLGLTAATAWGQSMDAAEFVDEATAKGIAEIETSKLAIEKSDNTEITSFAEKMIDEHTKANEKMRDLAMEKNLEVSDDATLMDQGKAMILQLRDGEDFNEAYTNNQVVAHEQTIELFETASENVDDEEVRKLAEEMLPKLREHLAKAQELQAMTEAQQ</sequence>
<dbReference type="Gene3D" id="1.20.1260.10">
    <property type="match status" value="1"/>
</dbReference>
<reference evidence="2" key="1">
    <citation type="journal article" date="2015" name="Nature">
        <title>Complex archaea that bridge the gap between prokaryotes and eukaryotes.</title>
        <authorList>
            <person name="Spang A."/>
            <person name="Saw J.H."/>
            <person name="Jorgensen S.L."/>
            <person name="Zaremba-Niedzwiedzka K."/>
            <person name="Martijn J."/>
            <person name="Lind A.E."/>
            <person name="van Eijk R."/>
            <person name="Schleper C."/>
            <person name="Guy L."/>
            <person name="Ettema T.J."/>
        </authorList>
    </citation>
    <scope>NUCLEOTIDE SEQUENCE</scope>
</reference>
<dbReference type="PANTHER" id="PTHR38593">
    <property type="entry name" value="BLR2558 PROTEIN"/>
    <property type="match status" value="1"/>
</dbReference>
<proteinExistence type="predicted"/>
<dbReference type="EMBL" id="LAZR01000006">
    <property type="protein sequence ID" value="KKO09764.1"/>
    <property type="molecule type" value="Genomic_DNA"/>
</dbReference>
<dbReference type="InterPro" id="IPR012347">
    <property type="entry name" value="Ferritin-like"/>
</dbReference>
<dbReference type="PANTHER" id="PTHR38593:SF1">
    <property type="entry name" value="BLR2558 PROTEIN"/>
    <property type="match status" value="1"/>
</dbReference>
<gene>
    <name evidence="2" type="ORF">LCGC14_0032600</name>
</gene>
<feature type="domain" description="DUF4142" evidence="1">
    <location>
        <begin position="30"/>
        <end position="164"/>
    </location>
</feature>